<dbReference type="Gene3D" id="3.40.1440.10">
    <property type="entry name" value="GIY-YIG endonuclease"/>
    <property type="match status" value="1"/>
</dbReference>
<accession>A0A815R2B5</accession>
<dbReference type="EMBL" id="CAJNOQ010020556">
    <property type="protein sequence ID" value="CAF1471126.1"/>
    <property type="molecule type" value="Genomic_DNA"/>
</dbReference>
<reference evidence="2" key="1">
    <citation type="submission" date="2021-02" db="EMBL/GenBank/DDBJ databases">
        <authorList>
            <person name="Nowell W R."/>
        </authorList>
    </citation>
    <scope>NUCLEOTIDE SEQUENCE</scope>
</reference>
<protein>
    <submittedName>
        <fullName evidence="2">Uncharacterized protein</fullName>
    </submittedName>
</protein>
<sequence>MHSLMLRLVIRNTRRILETTQDDHHQKENLNKLKSMLLNSNYPLKDIEKLIRQACEECKSNRNDNNDNNNNNISSQNIENEEMKCSLSLPYGPGMEVLKRRLEKKLKIKLYFSYPYKLQSQLNRSLQTPLKSVVYQISCSSKQTYVGQTKVGIDNRMKQHSKTINDNKNDSNSEIVKHFQEKKFQCLFDTNDAFVIDEEKEYWKRPTKEEIDTEKD</sequence>
<dbReference type="OrthoDB" id="6782675at2759"/>
<evidence type="ECO:0000313" key="3">
    <source>
        <dbReference type="EMBL" id="CAF3967585.1"/>
    </source>
</evidence>
<dbReference type="Proteomes" id="UP000677228">
    <property type="component" value="Unassembled WGS sequence"/>
</dbReference>
<dbReference type="InterPro" id="IPR035901">
    <property type="entry name" value="GIY-YIG_endonuc_sf"/>
</dbReference>
<name>A0A815R2B5_9BILA</name>
<evidence type="ECO:0000313" key="4">
    <source>
        <dbReference type="EMBL" id="CAF4338824.1"/>
    </source>
</evidence>
<organism evidence="2 5">
    <name type="scientific">Didymodactylos carnosus</name>
    <dbReference type="NCBI Taxonomy" id="1234261"/>
    <lineage>
        <taxon>Eukaryota</taxon>
        <taxon>Metazoa</taxon>
        <taxon>Spiralia</taxon>
        <taxon>Gnathifera</taxon>
        <taxon>Rotifera</taxon>
        <taxon>Eurotatoria</taxon>
        <taxon>Bdelloidea</taxon>
        <taxon>Philodinida</taxon>
        <taxon>Philodinidae</taxon>
        <taxon>Didymodactylos</taxon>
    </lineage>
</organism>
<evidence type="ECO:0000313" key="5">
    <source>
        <dbReference type="Proteomes" id="UP000663829"/>
    </source>
</evidence>
<dbReference type="EMBL" id="CAJNOK010012119">
    <property type="protein sequence ID" value="CAF1156358.1"/>
    <property type="molecule type" value="Genomic_DNA"/>
</dbReference>
<dbReference type="EMBL" id="CAJOBC010086022">
    <property type="protein sequence ID" value="CAF4338824.1"/>
    <property type="molecule type" value="Genomic_DNA"/>
</dbReference>
<proteinExistence type="predicted"/>
<comment type="caution">
    <text evidence="2">The sequence shown here is derived from an EMBL/GenBank/DDBJ whole genome shotgun (WGS) entry which is preliminary data.</text>
</comment>
<dbReference type="Proteomes" id="UP000682733">
    <property type="component" value="Unassembled WGS sequence"/>
</dbReference>
<dbReference type="AlphaFoldDB" id="A0A815R2B5"/>
<evidence type="ECO:0000313" key="2">
    <source>
        <dbReference type="EMBL" id="CAF1471126.1"/>
    </source>
</evidence>
<keyword evidence="5" id="KW-1185">Reference proteome</keyword>
<dbReference type="Proteomes" id="UP000663829">
    <property type="component" value="Unassembled WGS sequence"/>
</dbReference>
<dbReference type="Proteomes" id="UP000681722">
    <property type="component" value="Unassembled WGS sequence"/>
</dbReference>
<gene>
    <name evidence="2" type="ORF">GPM918_LOCUS35469</name>
    <name evidence="1" type="ORF">OVA965_LOCUS21864</name>
    <name evidence="4" type="ORF">SRO942_LOCUS36186</name>
    <name evidence="3" type="ORF">TMI583_LOCUS22571</name>
</gene>
<dbReference type="EMBL" id="CAJOBA010033573">
    <property type="protein sequence ID" value="CAF3967585.1"/>
    <property type="molecule type" value="Genomic_DNA"/>
</dbReference>
<evidence type="ECO:0000313" key="1">
    <source>
        <dbReference type="EMBL" id="CAF1156358.1"/>
    </source>
</evidence>